<dbReference type="Proteomes" id="UP001302120">
    <property type="component" value="Unassembled WGS sequence"/>
</dbReference>
<keyword evidence="1" id="KW-0472">Membrane</keyword>
<dbReference type="InterPro" id="IPR013901">
    <property type="entry name" value="Anthrone_oxy"/>
</dbReference>
<feature type="transmembrane region" description="Helical" evidence="1">
    <location>
        <begin position="80"/>
        <end position="101"/>
    </location>
</feature>
<dbReference type="EMBL" id="JAYGHG010000027">
    <property type="protein sequence ID" value="MEA5582700.1"/>
    <property type="molecule type" value="Genomic_DNA"/>
</dbReference>
<comment type="caution">
    <text evidence="2">The sequence shown here is derived from an EMBL/GenBank/DDBJ whole genome shotgun (WGS) entry which is preliminary data.</text>
</comment>
<dbReference type="RefSeq" id="WP_323197012.1">
    <property type="nucleotide sequence ID" value="NZ_JAYGHG010000027.1"/>
</dbReference>
<name>A0ABU5UGR4_9CYAN</name>
<feature type="transmembrane region" description="Helical" evidence="1">
    <location>
        <begin position="52"/>
        <end position="73"/>
    </location>
</feature>
<reference evidence="2 3" key="1">
    <citation type="submission" date="2023-12" db="EMBL/GenBank/DDBJ databases">
        <title>Baltic Sea Cyanobacteria.</title>
        <authorList>
            <person name="Delbaje E."/>
            <person name="Fewer D.P."/>
            <person name="Shishido T.K."/>
        </authorList>
    </citation>
    <scope>NUCLEOTIDE SEQUENCE [LARGE SCALE GENOMIC DNA]</scope>
    <source>
        <strain evidence="2 3">UHCC-0300</strain>
    </source>
</reference>
<evidence type="ECO:0000256" key="1">
    <source>
        <dbReference type="SAM" id="Phobius"/>
    </source>
</evidence>
<keyword evidence="1" id="KW-0812">Transmembrane</keyword>
<sequence length="148" mass="16370">MKNIVAIIAIIAIAAFAGNMINIGMSYATYWQSIDAIAFMQDFQVKFPLLLAPTAATLLPALIATLLSVVFNWKNPVTRSFWLVALFGLFITVAITLIYHLPTNFAFMNLEYSAAEATSKLQTWVLLHWVRVVVAITAAVFAILGFKK</sequence>
<keyword evidence="3" id="KW-1185">Reference proteome</keyword>
<evidence type="ECO:0000313" key="3">
    <source>
        <dbReference type="Proteomes" id="UP001302120"/>
    </source>
</evidence>
<protein>
    <submittedName>
        <fullName evidence="2">DUF1772 domain-containing protein</fullName>
    </submittedName>
</protein>
<accession>A0ABU5UGR4</accession>
<feature type="transmembrane region" description="Helical" evidence="1">
    <location>
        <begin position="121"/>
        <end position="146"/>
    </location>
</feature>
<keyword evidence="1" id="KW-1133">Transmembrane helix</keyword>
<gene>
    <name evidence="2" type="ORF">VB620_15280</name>
</gene>
<dbReference type="Pfam" id="PF08592">
    <property type="entry name" value="Anthrone_oxy"/>
    <property type="match status" value="1"/>
</dbReference>
<evidence type="ECO:0000313" key="2">
    <source>
        <dbReference type="EMBL" id="MEA5582700.1"/>
    </source>
</evidence>
<proteinExistence type="predicted"/>
<organism evidence="2 3">
    <name type="scientific">Nodularia harveyana UHCC-0300</name>
    <dbReference type="NCBI Taxonomy" id="2974287"/>
    <lineage>
        <taxon>Bacteria</taxon>
        <taxon>Bacillati</taxon>
        <taxon>Cyanobacteriota</taxon>
        <taxon>Cyanophyceae</taxon>
        <taxon>Nostocales</taxon>
        <taxon>Nodulariaceae</taxon>
        <taxon>Nodularia</taxon>
    </lineage>
</organism>